<dbReference type="InterPro" id="IPR003661">
    <property type="entry name" value="HisK_dim/P_dom"/>
</dbReference>
<evidence type="ECO:0000313" key="13">
    <source>
        <dbReference type="Proteomes" id="UP000055590"/>
    </source>
</evidence>
<keyword evidence="7" id="KW-0067">ATP-binding</keyword>
<dbReference type="KEGG" id="vin:AKJ08_1510"/>
<keyword evidence="10" id="KW-0812">Transmembrane</keyword>
<dbReference type="Gene3D" id="3.30.565.10">
    <property type="entry name" value="Histidine kinase-like ATPase, C-terminal domain"/>
    <property type="match status" value="1"/>
</dbReference>
<feature type="transmembrane region" description="Helical" evidence="10">
    <location>
        <begin position="32"/>
        <end position="51"/>
    </location>
</feature>
<dbReference type="InterPro" id="IPR005467">
    <property type="entry name" value="His_kinase_dom"/>
</dbReference>
<keyword evidence="10" id="KW-1133">Transmembrane helix</keyword>
<name>A0A0K1PC61_9BACT</name>
<evidence type="ECO:0000256" key="6">
    <source>
        <dbReference type="ARBA" id="ARBA00022777"/>
    </source>
</evidence>
<dbReference type="EMBL" id="CP012332">
    <property type="protein sequence ID" value="AKU91123.1"/>
    <property type="molecule type" value="Genomic_DNA"/>
</dbReference>
<dbReference type="GO" id="GO:0005524">
    <property type="term" value="F:ATP binding"/>
    <property type="evidence" value="ECO:0007669"/>
    <property type="project" value="UniProtKB-KW"/>
</dbReference>
<keyword evidence="5" id="KW-0547">Nucleotide-binding</keyword>
<dbReference type="STRING" id="1391653.AKJ08_1510"/>
<evidence type="ECO:0000256" key="2">
    <source>
        <dbReference type="ARBA" id="ARBA00012438"/>
    </source>
</evidence>
<feature type="transmembrane region" description="Helical" evidence="10">
    <location>
        <begin position="71"/>
        <end position="94"/>
    </location>
</feature>
<evidence type="ECO:0000256" key="10">
    <source>
        <dbReference type="SAM" id="Phobius"/>
    </source>
</evidence>
<evidence type="ECO:0000256" key="1">
    <source>
        <dbReference type="ARBA" id="ARBA00000085"/>
    </source>
</evidence>
<dbReference type="AlphaFoldDB" id="A0A0K1PC61"/>
<proteinExistence type="predicted"/>
<dbReference type="SMART" id="SM00387">
    <property type="entry name" value="HATPase_c"/>
    <property type="match status" value="1"/>
</dbReference>
<comment type="catalytic activity">
    <reaction evidence="1">
        <text>ATP + protein L-histidine = ADP + protein N-phospho-L-histidine.</text>
        <dbReference type="EC" id="2.7.13.3"/>
    </reaction>
</comment>
<evidence type="ECO:0000313" key="12">
    <source>
        <dbReference type="EMBL" id="AKU91123.1"/>
    </source>
</evidence>
<dbReference type="InterPro" id="IPR003594">
    <property type="entry name" value="HATPase_dom"/>
</dbReference>
<evidence type="ECO:0000256" key="7">
    <source>
        <dbReference type="ARBA" id="ARBA00022840"/>
    </source>
</evidence>
<dbReference type="EC" id="2.7.13.3" evidence="2"/>
<keyword evidence="13" id="KW-1185">Reference proteome</keyword>
<dbReference type="PANTHER" id="PTHR43065:SF10">
    <property type="entry name" value="PEROXIDE STRESS-ACTIVATED HISTIDINE KINASE MAK3"/>
    <property type="match status" value="1"/>
</dbReference>
<evidence type="ECO:0000256" key="5">
    <source>
        <dbReference type="ARBA" id="ARBA00022741"/>
    </source>
</evidence>
<dbReference type="InterPro" id="IPR004358">
    <property type="entry name" value="Sig_transdc_His_kin-like_C"/>
</dbReference>
<dbReference type="PRINTS" id="PR00344">
    <property type="entry name" value="BCTRLSENSOR"/>
</dbReference>
<evidence type="ECO:0000256" key="4">
    <source>
        <dbReference type="ARBA" id="ARBA00022679"/>
    </source>
</evidence>
<dbReference type="Proteomes" id="UP000055590">
    <property type="component" value="Chromosome"/>
</dbReference>
<reference evidence="12 13" key="1">
    <citation type="submission" date="2015-08" db="EMBL/GenBank/DDBJ databases">
        <authorList>
            <person name="Babu N.S."/>
            <person name="Beckwith C.J."/>
            <person name="Beseler K.G."/>
            <person name="Brison A."/>
            <person name="Carone J.V."/>
            <person name="Caskin T.P."/>
            <person name="Diamond M."/>
            <person name="Durham M.E."/>
            <person name="Foxe J.M."/>
            <person name="Go M."/>
            <person name="Henderson B.A."/>
            <person name="Jones I.B."/>
            <person name="McGettigan J.A."/>
            <person name="Micheletti S.J."/>
            <person name="Nasrallah M.E."/>
            <person name="Ortiz D."/>
            <person name="Piller C.R."/>
            <person name="Privatt S.R."/>
            <person name="Schneider S.L."/>
            <person name="Sharp S."/>
            <person name="Smith T.C."/>
            <person name="Stanton J.D."/>
            <person name="Ullery H.E."/>
            <person name="Wilson R.J."/>
            <person name="Serrano M.G."/>
            <person name="Buck G."/>
            <person name="Lee V."/>
            <person name="Wang Y."/>
            <person name="Carvalho R."/>
            <person name="Voegtly L."/>
            <person name="Shi R."/>
            <person name="Duckworth R."/>
            <person name="Johnson A."/>
            <person name="Loviza R."/>
            <person name="Walstead R."/>
            <person name="Shah Z."/>
            <person name="Kiflezghi M."/>
            <person name="Wade K."/>
            <person name="Ball S.L."/>
            <person name="Bradley K.W."/>
            <person name="Asai D.J."/>
            <person name="Bowman C.A."/>
            <person name="Russell D.A."/>
            <person name="Pope W.H."/>
            <person name="Jacobs-Sera D."/>
            <person name="Hendrix R.W."/>
            <person name="Hatfull G.F."/>
        </authorList>
    </citation>
    <scope>NUCLEOTIDE SEQUENCE [LARGE SCALE GENOMIC DNA]</scope>
    <source>
        <strain evidence="12 13">DSM 27710</strain>
    </source>
</reference>
<feature type="domain" description="Histidine kinase" evidence="11">
    <location>
        <begin position="315"/>
        <end position="535"/>
    </location>
</feature>
<organism evidence="12 13">
    <name type="scientific">Vulgatibacter incomptus</name>
    <dbReference type="NCBI Taxonomy" id="1391653"/>
    <lineage>
        <taxon>Bacteria</taxon>
        <taxon>Pseudomonadati</taxon>
        <taxon>Myxococcota</taxon>
        <taxon>Myxococcia</taxon>
        <taxon>Myxococcales</taxon>
        <taxon>Cystobacterineae</taxon>
        <taxon>Vulgatibacteraceae</taxon>
        <taxon>Vulgatibacter</taxon>
    </lineage>
</organism>
<dbReference type="GO" id="GO:0000155">
    <property type="term" value="F:phosphorelay sensor kinase activity"/>
    <property type="evidence" value="ECO:0007669"/>
    <property type="project" value="InterPro"/>
</dbReference>
<feature type="transmembrane region" description="Helical" evidence="10">
    <location>
        <begin position="6"/>
        <end position="25"/>
    </location>
</feature>
<dbReference type="InterPro" id="IPR036890">
    <property type="entry name" value="HATPase_C_sf"/>
</dbReference>
<feature type="region of interest" description="Disordered" evidence="9">
    <location>
        <begin position="519"/>
        <end position="543"/>
    </location>
</feature>
<keyword evidence="4" id="KW-0808">Transferase</keyword>
<keyword evidence="10" id="KW-0472">Membrane</keyword>
<dbReference type="Pfam" id="PF00512">
    <property type="entry name" value="HisKA"/>
    <property type="match status" value="1"/>
</dbReference>
<dbReference type="Pfam" id="PF02518">
    <property type="entry name" value="HATPase_c"/>
    <property type="match status" value="1"/>
</dbReference>
<dbReference type="PANTHER" id="PTHR43065">
    <property type="entry name" value="SENSOR HISTIDINE KINASE"/>
    <property type="match status" value="1"/>
</dbReference>
<accession>A0A0K1PC61</accession>
<dbReference type="Pfam" id="PF25323">
    <property type="entry name" value="6TM_PilS"/>
    <property type="match status" value="1"/>
</dbReference>
<feature type="transmembrane region" description="Helical" evidence="10">
    <location>
        <begin position="106"/>
        <end position="125"/>
    </location>
</feature>
<dbReference type="SUPFAM" id="SSF55874">
    <property type="entry name" value="ATPase domain of HSP90 chaperone/DNA topoisomerase II/histidine kinase"/>
    <property type="match status" value="1"/>
</dbReference>
<dbReference type="PATRIC" id="fig|1391653.3.peg.1579"/>
<gene>
    <name evidence="12" type="ORF">AKJ08_1510</name>
</gene>
<dbReference type="SMART" id="SM00388">
    <property type="entry name" value="HisKA"/>
    <property type="match status" value="1"/>
</dbReference>
<dbReference type="SUPFAM" id="SSF47384">
    <property type="entry name" value="Homodimeric domain of signal transducing histidine kinase"/>
    <property type="match status" value="1"/>
</dbReference>
<dbReference type="CDD" id="cd00082">
    <property type="entry name" value="HisKA"/>
    <property type="match status" value="1"/>
</dbReference>
<sequence length="543" mass="57552">MAWLVRLRWTALSGVLFAALLAPFLGIDRINVPVLLGAVAAGALYNAYLVLDLREHPDRTWDPFSQAVADFGALTVVLWASGGVRNPFISLYFVHVLLVSVLSGRRAALAASAVALLCAGLLVAADAVPFLRISSFTVDPNLSGLLDTSAFVVTLLAAAYVANRAASELELRRREAKVLRRAQERDAEILLAALDRLEVGVEILQPDGSPTFRNRHLLEGSALSPACPRHSQACETSGTGCPVDEARDGRSGSCRFSRIDAGGRERVIELLSFPLSDDLPAPVLRLHLDRTESVLAERKLLFAERLASLGRTVQAVAHELNTPLATIQTLAADMRAALESAPPEAAELAKDLDESALVILDEMRRCRAITQDLLAGREQLNGGAASGPANVAAAVRRASTLVFGTSASRNRLVLDPALDRISVWMGPDSLVQVFVNLLQNAADVIAARADAKVKVHGLARDGRVSIFVDDEGPGLPPGAKDRVFEAFYTTKPPGKGTGLGLYTALSLVREAGGELALGPAPGGGARATLELPTLPPRAAGIDE</sequence>
<evidence type="ECO:0000256" key="8">
    <source>
        <dbReference type="ARBA" id="ARBA00023012"/>
    </source>
</evidence>
<evidence type="ECO:0000256" key="3">
    <source>
        <dbReference type="ARBA" id="ARBA00022553"/>
    </source>
</evidence>
<dbReference type="PROSITE" id="PS50109">
    <property type="entry name" value="HIS_KIN"/>
    <property type="match status" value="1"/>
</dbReference>
<dbReference type="InterPro" id="IPR036097">
    <property type="entry name" value="HisK_dim/P_sf"/>
</dbReference>
<evidence type="ECO:0000256" key="9">
    <source>
        <dbReference type="SAM" id="MobiDB-lite"/>
    </source>
</evidence>
<keyword evidence="6 12" id="KW-0418">Kinase</keyword>
<evidence type="ECO:0000259" key="11">
    <source>
        <dbReference type="PROSITE" id="PS50109"/>
    </source>
</evidence>
<dbReference type="Gene3D" id="1.10.287.130">
    <property type="match status" value="1"/>
</dbReference>
<keyword evidence="3" id="KW-0597">Phosphoprotein</keyword>
<keyword evidence="8" id="KW-0902">Two-component regulatory system</keyword>
<protein>
    <recommendedName>
        <fullName evidence="2">histidine kinase</fullName>
        <ecNumber evidence="2">2.7.13.3</ecNumber>
    </recommendedName>
</protein>